<dbReference type="Proteomes" id="UP001151532">
    <property type="component" value="Chromosome 16"/>
</dbReference>
<organism evidence="2 3">
    <name type="scientific">Salix purpurea</name>
    <name type="common">Purple osier willow</name>
    <dbReference type="NCBI Taxonomy" id="77065"/>
    <lineage>
        <taxon>Eukaryota</taxon>
        <taxon>Viridiplantae</taxon>
        <taxon>Streptophyta</taxon>
        <taxon>Embryophyta</taxon>
        <taxon>Tracheophyta</taxon>
        <taxon>Spermatophyta</taxon>
        <taxon>Magnoliopsida</taxon>
        <taxon>eudicotyledons</taxon>
        <taxon>Gunneridae</taxon>
        <taxon>Pentapetalae</taxon>
        <taxon>rosids</taxon>
        <taxon>fabids</taxon>
        <taxon>Malpighiales</taxon>
        <taxon>Salicaceae</taxon>
        <taxon>Saliceae</taxon>
        <taxon>Salix</taxon>
    </lineage>
</organism>
<comment type="caution">
    <text evidence="2">The sequence shown here is derived from an EMBL/GenBank/DDBJ whole genome shotgun (WGS) entry which is preliminary data.</text>
</comment>
<protein>
    <submittedName>
        <fullName evidence="2">Uncharacterized protein</fullName>
    </submittedName>
</protein>
<dbReference type="AlphaFoldDB" id="A0A9Q0VR82"/>
<sequence>MRKTIILRALLNRNIKENELQERQRESKTLLQRQPPIFYSNPPKGENVLRENRIFNLCLEMLRMDTEKRPLFVLFKWAQTPQKRLITAALIAKKPR</sequence>
<accession>A0A9Q0VR82</accession>
<reference evidence="2" key="2">
    <citation type="journal article" date="2023" name="Int. J. Mol. Sci.">
        <title>De Novo Assembly and Annotation of 11 Diverse Shrub Willow (Salix) Genomes Reveals Novel Gene Organization in Sex-Linked Regions.</title>
        <authorList>
            <person name="Hyden B."/>
            <person name="Feng K."/>
            <person name="Yates T.B."/>
            <person name="Jawdy S."/>
            <person name="Cereghino C."/>
            <person name="Smart L.B."/>
            <person name="Muchero W."/>
        </authorList>
    </citation>
    <scope>NUCLEOTIDE SEQUENCE</scope>
    <source>
        <tissue evidence="2">Shoot tip</tissue>
    </source>
</reference>
<dbReference type="EMBL" id="JAPFFK010000007">
    <property type="protein sequence ID" value="KAJ6753272.1"/>
    <property type="molecule type" value="Genomic_DNA"/>
</dbReference>
<name>A0A9Q0VR82_SALPP</name>
<evidence type="ECO:0000256" key="1">
    <source>
        <dbReference type="SAM" id="MobiDB-lite"/>
    </source>
</evidence>
<feature type="region of interest" description="Disordered" evidence="1">
    <location>
        <begin position="23"/>
        <end position="44"/>
    </location>
</feature>
<evidence type="ECO:0000313" key="3">
    <source>
        <dbReference type="Proteomes" id="UP001151532"/>
    </source>
</evidence>
<reference evidence="2" key="1">
    <citation type="submission" date="2022-11" db="EMBL/GenBank/DDBJ databases">
        <authorList>
            <person name="Hyden B.L."/>
            <person name="Feng K."/>
            <person name="Yates T."/>
            <person name="Jawdy S."/>
            <person name="Smart L.B."/>
            <person name="Muchero W."/>
        </authorList>
    </citation>
    <scope>NUCLEOTIDE SEQUENCE</scope>
    <source>
        <tissue evidence="2">Shoot tip</tissue>
    </source>
</reference>
<evidence type="ECO:0000313" key="2">
    <source>
        <dbReference type="EMBL" id="KAJ6753272.1"/>
    </source>
</evidence>
<proteinExistence type="predicted"/>
<keyword evidence="3" id="KW-1185">Reference proteome</keyword>
<gene>
    <name evidence="2" type="ORF">OIU79_026165</name>
</gene>